<evidence type="ECO:0000256" key="1">
    <source>
        <dbReference type="SAM" id="MobiDB-lite"/>
    </source>
</evidence>
<evidence type="ECO:0000313" key="3">
    <source>
        <dbReference type="Ensembl" id="ENSPSTP00000024037.1"/>
    </source>
</evidence>
<keyword evidence="2" id="KW-0812">Transmembrane</keyword>
<keyword evidence="4" id="KW-1185">Reference proteome</keyword>
<evidence type="ECO:0000313" key="4">
    <source>
        <dbReference type="Proteomes" id="UP000694428"/>
    </source>
</evidence>
<dbReference type="Proteomes" id="UP000694428">
    <property type="component" value="Unplaced"/>
</dbReference>
<evidence type="ECO:0000256" key="2">
    <source>
        <dbReference type="SAM" id="Phobius"/>
    </source>
</evidence>
<feature type="compositionally biased region" description="Polar residues" evidence="1">
    <location>
        <begin position="25"/>
        <end position="59"/>
    </location>
</feature>
<protein>
    <submittedName>
        <fullName evidence="3">Uncharacterized protein</fullName>
    </submittedName>
</protein>
<dbReference type="Ensembl" id="ENSPSTT00000025294.1">
    <property type="protein sequence ID" value="ENSPSTP00000024037.1"/>
    <property type="gene ID" value="ENSPSTG00000017734.1"/>
</dbReference>
<reference evidence="3" key="2">
    <citation type="submission" date="2025-09" db="UniProtKB">
        <authorList>
            <consortium name="Ensembl"/>
        </authorList>
    </citation>
    <scope>IDENTIFICATION</scope>
</reference>
<sequence>MNTSKSETVKEHPLKPSRRSMPCLAQSQTHPQSLSKHSSFLQPNRVQPQPQPLSAGTSTATVDVVSERGKRLLSLSILFHTDGKTEQLVSFQTALVKRSITQLLNVGLGFFLIVYLTLIIIKTCYVAAPQKLSTTTQVSINVIE</sequence>
<dbReference type="AlphaFoldDB" id="A0A8C9G0S4"/>
<keyword evidence="2" id="KW-0472">Membrane</keyword>
<name>A0A8C9G0S4_PAVCR</name>
<keyword evidence="2" id="KW-1133">Transmembrane helix</keyword>
<feature type="region of interest" description="Disordered" evidence="1">
    <location>
        <begin position="1"/>
        <end position="59"/>
    </location>
</feature>
<reference evidence="3" key="1">
    <citation type="submission" date="2025-08" db="UniProtKB">
        <authorList>
            <consortium name="Ensembl"/>
        </authorList>
    </citation>
    <scope>IDENTIFICATION</scope>
</reference>
<accession>A0A8C9G0S4</accession>
<organism evidence="3 4">
    <name type="scientific">Pavo cristatus</name>
    <name type="common">Indian peafowl</name>
    <name type="synonym">Blue peafowl</name>
    <dbReference type="NCBI Taxonomy" id="9049"/>
    <lineage>
        <taxon>Eukaryota</taxon>
        <taxon>Metazoa</taxon>
        <taxon>Chordata</taxon>
        <taxon>Craniata</taxon>
        <taxon>Vertebrata</taxon>
        <taxon>Euteleostomi</taxon>
        <taxon>Archelosauria</taxon>
        <taxon>Archosauria</taxon>
        <taxon>Dinosauria</taxon>
        <taxon>Saurischia</taxon>
        <taxon>Theropoda</taxon>
        <taxon>Coelurosauria</taxon>
        <taxon>Aves</taxon>
        <taxon>Neognathae</taxon>
        <taxon>Galloanserae</taxon>
        <taxon>Galliformes</taxon>
        <taxon>Phasianidae</taxon>
        <taxon>Phasianinae</taxon>
        <taxon>Pavo</taxon>
    </lineage>
</organism>
<proteinExistence type="predicted"/>
<feature type="transmembrane region" description="Helical" evidence="2">
    <location>
        <begin position="103"/>
        <end position="121"/>
    </location>
</feature>